<dbReference type="CDD" id="cd18793">
    <property type="entry name" value="SF2_C_SNF"/>
    <property type="match status" value="1"/>
</dbReference>
<dbReference type="InterPro" id="IPR000330">
    <property type="entry name" value="SNF2_N"/>
</dbReference>
<dbReference type="Gene3D" id="3.40.50.10810">
    <property type="entry name" value="Tandem AAA-ATPase domain"/>
    <property type="match status" value="1"/>
</dbReference>
<dbReference type="GO" id="GO:0016787">
    <property type="term" value="F:hydrolase activity"/>
    <property type="evidence" value="ECO:0007669"/>
    <property type="project" value="UniProtKB-KW"/>
</dbReference>
<dbReference type="Gene3D" id="3.40.50.300">
    <property type="entry name" value="P-loop containing nucleotide triphosphate hydrolases"/>
    <property type="match status" value="1"/>
</dbReference>
<evidence type="ECO:0000313" key="8">
    <source>
        <dbReference type="Proteomes" id="UP000655287"/>
    </source>
</evidence>
<dbReference type="InterPro" id="IPR049730">
    <property type="entry name" value="SNF2/RAD54-like_C"/>
</dbReference>
<keyword evidence="8" id="KW-1185">Reference proteome</keyword>
<proteinExistence type="predicted"/>
<dbReference type="PROSITE" id="PS51194">
    <property type="entry name" value="HELICASE_CTER"/>
    <property type="match status" value="1"/>
</dbReference>
<keyword evidence="2" id="KW-0378">Hydrolase</keyword>
<evidence type="ECO:0008006" key="9">
    <source>
        <dbReference type="Google" id="ProtNLM"/>
    </source>
</evidence>
<evidence type="ECO:0000259" key="6">
    <source>
        <dbReference type="PROSITE" id="PS51194"/>
    </source>
</evidence>
<comment type="caution">
    <text evidence="7">The sequence shown here is derived from an EMBL/GenBank/DDBJ whole genome shotgun (WGS) entry which is preliminary data.</text>
</comment>
<dbReference type="PROSITE" id="PS51192">
    <property type="entry name" value="HELICASE_ATP_BIND_1"/>
    <property type="match status" value="1"/>
</dbReference>
<evidence type="ECO:0000313" key="7">
    <source>
        <dbReference type="EMBL" id="GII75679.1"/>
    </source>
</evidence>
<dbReference type="Pfam" id="PF00271">
    <property type="entry name" value="Helicase_C"/>
    <property type="match status" value="1"/>
</dbReference>
<dbReference type="Proteomes" id="UP000655287">
    <property type="component" value="Unassembled WGS sequence"/>
</dbReference>
<evidence type="ECO:0000256" key="4">
    <source>
        <dbReference type="ARBA" id="ARBA00022840"/>
    </source>
</evidence>
<evidence type="ECO:0000256" key="2">
    <source>
        <dbReference type="ARBA" id="ARBA00022801"/>
    </source>
</evidence>
<dbReference type="InterPro" id="IPR057342">
    <property type="entry name" value="DEXDc_RapA"/>
</dbReference>
<feature type="domain" description="Helicase ATP-binding" evidence="5">
    <location>
        <begin position="118"/>
        <end position="288"/>
    </location>
</feature>
<dbReference type="GO" id="GO:0004386">
    <property type="term" value="F:helicase activity"/>
    <property type="evidence" value="ECO:0007669"/>
    <property type="project" value="UniProtKB-KW"/>
</dbReference>
<dbReference type="AlphaFoldDB" id="A0A919QX28"/>
<evidence type="ECO:0000256" key="1">
    <source>
        <dbReference type="ARBA" id="ARBA00022741"/>
    </source>
</evidence>
<dbReference type="InterPro" id="IPR038718">
    <property type="entry name" value="SNF2-like_sf"/>
</dbReference>
<dbReference type="SUPFAM" id="SSF52540">
    <property type="entry name" value="P-loop containing nucleoside triphosphate hydrolases"/>
    <property type="match status" value="2"/>
</dbReference>
<dbReference type="RefSeq" id="WP_239136848.1">
    <property type="nucleotide sequence ID" value="NZ_BOOU01000010.1"/>
</dbReference>
<dbReference type="SMART" id="SM00487">
    <property type="entry name" value="DEXDc"/>
    <property type="match status" value="1"/>
</dbReference>
<sequence>MQETAYPPGARIEVRDAEWIVRNCEKAGQDGYKITAIGASEFVQDEEAVFFTALDRVGLLRPEETVLEHDGTRRFAQSRLFLEAVLRRTPLPQTERGLALADRFLLDPLLYQQRPAELALKGLRPRILIADVVGLGKTLEIGLVLAELIRRGRGERILVVTPQQVLEQFQHELWTRFAIPLIRLDSVGIERIQRDIPAGRNPFTYYKRIIISVDTLKNEGKYGRHLEKMDWDAVVIDESHNLIGERSLRNRLARLLARRTDALLLASATPHNGESRSFAELIRMLDPAAIADDEHYSAKDIEHLYIRRTKISPEVRDQMGARWPDRGPSVPVRCAATPAEEKIFEELTQVWLAAGRPAAGPATDRNRLFPYVLLKAFLSSHHALAKAVANRLRNATDPAEVDALKTLGGLATRMTDDDSAKLAALVRVLREIGVGPRNETRAVVFSESVETVRWLARVLPGRLGLTAKGAVDMMLGNGMSDQQQQEVIERFGLADGPVRLLVTTDVTSEGVNLHRQCHHLVHYDVPWSLIRIEQRNGRVDRYGQTRQPRFTALILTSDVEGAKDDRTVAEKLLAKEETAHRSLGTAEAVTGEYRAEREERRLVQDLLAGKTVEQSIEERPVDDLLADLLGAVGAGPADPDPPRAEVPRLFDGSEAFVKEAVHTLGLLKDLDDDGQLLAFEPPPDLAHRLSVLPADYLRTHDVRRRMKVTFDRGLAQRKLAEARTTKTMWPEIAYLSDLHPMVEWVTDKVLARLGRLKAPAVTARVTEPTFLVQGIYSNALGRPTVVEWMAVTAGGVLAEPMTEVLARAGVGPAMVNQGKAFDLAPYQEQVPAMVATARAHLERRRAAYEAEVVAPLDTYQDRLARWRQLTLEGTHVSRRGRAAEHVGETVERQEHLLGQLKITGEPLLRVLAVLVPQDGPR</sequence>
<dbReference type="InterPro" id="IPR001650">
    <property type="entry name" value="Helicase_C-like"/>
</dbReference>
<name>A0A919QX28_9ACTN</name>
<reference evidence="7" key="1">
    <citation type="submission" date="2021-01" db="EMBL/GenBank/DDBJ databases">
        <title>Whole genome shotgun sequence of Sphaerisporangium rufum NBRC 109079.</title>
        <authorList>
            <person name="Komaki H."/>
            <person name="Tamura T."/>
        </authorList>
    </citation>
    <scope>NUCLEOTIDE SEQUENCE</scope>
    <source>
        <strain evidence="7">NBRC 109079</strain>
    </source>
</reference>
<dbReference type="InterPro" id="IPR027417">
    <property type="entry name" value="P-loop_NTPase"/>
</dbReference>
<dbReference type="SMART" id="SM00490">
    <property type="entry name" value="HELICc"/>
    <property type="match status" value="1"/>
</dbReference>
<dbReference type="Pfam" id="PF00176">
    <property type="entry name" value="SNF2-rel_dom"/>
    <property type="match status" value="1"/>
</dbReference>
<gene>
    <name evidence="7" type="ORF">Sru01_06610</name>
</gene>
<organism evidence="7 8">
    <name type="scientific">Sphaerisporangium rufum</name>
    <dbReference type="NCBI Taxonomy" id="1381558"/>
    <lineage>
        <taxon>Bacteria</taxon>
        <taxon>Bacillati</taxon>
        <taxon>Actinomycetota</taxon>
        <taxon>Actinomycetes</taxon>
        <taxon>Streptosporangiales</taxon>
        <taxon>Streptosporangiaceae</taxon>
        <taxon>Sphaerisporangium</taxon>
    </lineage>
</organism>
<dbReference type="PANTHER" id="PTHR10799">
    <property type="entry name" value="SNF2/RAD54 HELICASE FAMILY"/>
    <property type="match status" value="1"/>
</dbReference>
<evidence type="ECO:0000256" key="3">
    <source>
        <dbReference type="ARBA" id="ARBA00022806"/>
    </source>
</evidence>
<dbReference type="CDD" id="cd18011">
    <property type="entry name" value="DEXDc_RapA"/>
    <property type="match status" value="1"/>
</dbReference>
<keyword evidence="4" id="KW-0067">ATP-binding</keyword>
<feature type="domain" description="Helicase C-terminal" evidence="6">
    <location>
        <begin position="428"/>
        <end position="597"/>
    </location>
</feature>
<protein>
    <recommendedName>
        <fullName evidence="9">Helicase</fullName>
    </recommendedName>
</protein>
<dbReference type="InterPro" id="IPR014001">
    <property type="entry name" value="Helicase_ATP-bd"/>
</dbReference>
<accession>A0A919QX28</accession>
<dbReference type="EMBL" id="BOOU01000010">
    <property type="protein sequence ID" value="GII75679.1"/>
    <property type="molecule type" value="Genomic_DNA"/>
</dbReference>
<keyword evidence="1" id="KW-0547">Nucleotide-binding</keyword>
<keyword evidence="3" id="KW-0347">Helicase</keyword>
<evidence type="ECO:0000259" key="5">
    <source>
        <dbReference type="PROSITE" id="PS51192"/>
    </source>
</evidence>
<dbReference type="GO" id="GO:0005524">
    <property type="term" value="F:ATP binding"/>
    <property type="evidence" value="ECO:0007669"/>
    <property type="project" value="UniProtKB-KW"/>
</dbReference>